<dbReference type="GO" id="GO:0005739">
    <property type="term" value="C:mitochondrion"/>
    <property type="evidence" value="ECO:0007669"/>
    <property type="project" value="TreeGrafter"/>
</dbReference>
<evidence type="ECO:0000256" key="2">
    <source>
        <dbReference type="ARBA" id="ARBA00023134"/>
    </source>
</evidence>
<dbReference type="GO" id="GO:0003924">
    <property type="term" value="F:GTPase activity"/>
    <property type="evidence" value="ECO:0007669"/>
    <property type="project" value="TreeGrafter"/>
</dbReference>
<dbReference type="AlphaFoldDB" id="A0A9I9CZT4"/>
<keyword evidence="1" id="KW-0547">Nucleotide-binding</keyword>
<organism evidence="4">
    <name type="scientific">Cucumis melo</name>
    <name type="common">Muskmelon</name>
    <dbReference type="NCBI Taxonomy" id="3656"/>
    <lineage>
        <taxon>Eukaryota</taxon>
        <taxon>Viridiplantae</taxon>
        <taxon>Streptophyta</taxon>
        <taxon>Embryophyta</taxon>
        <taxon>Tracheophyta</taxon>
        <taxon>Spermatophyta</taxon>
        <taxon>Magnoliopsida</taxon>
        <taxon>eudicotyledons</taxon>
        <taxon>Gunneridae</taxon>
        <taxon>Pentapetalae</taxon>
        <taxon>rosids</taxon>
        <taxon>fabids</taxon>
        <taxon>Cucurbitales</taxon>
        <taxon>Cucurbitaceae</taxon>
        <taxon>Benincaseae</taxon>
        <taxon>Cucumis</taxon>
    </lineage>
</organism>
<protein>
    <recommendedName>
        <fullName evidence="3">CP-type G domain-containing protein</fullName>
    </recommendedName>
</protein>
<feature type="domain" description="CP-type G" evidence="3">
    <location>
        <begin position="32"/>
        <end position="232"/>
    </location>
</feature>
<dbReference type="PANTHER" id="PTHR45782">
    <property type="entry name" value="MITOCHONDRIAL RIBOSOME-ASSOCIATED GTPASE 1"/>
    <property type="match status" value="1"/>
</dbReference>
<dbReference type="PROSITE" id="PS51721">
    <property type="entry name" value="G_CP"/>
    <property type="match status" value="1"/>
</dbReference>
<dbReference type="InterPro" id="IPR030378">
    <property type="entry name" value="G_CP_dom"/>
</dbReference>
<dbReference type="InterPro" id="IPR006073">
    <property type="entry name" value="GTP-bd"/>
</dbReference>
<evidence type="ECO:0000313" key="4">
    <source>
        <dbReference type="EnsemblPlants" id="MELO3C010805.2.1"/>
    </source>
</evidence>
<dbReference type="CDD" id="cd01856">
    <property type="entry name" value="YlqF"/>
    <property type="match status" value="1"/>
</dbReference>
<dbReference type="GO" id="GO:0032543">
    <property type="term" value="P:mitochondrial translation"/>
    <property type="evidence" value="ECO:0007669"/>
    <property type="project" value="TreeGrafter"/>
</dbReference>
<evidence type="ECO:0000259" key="3">
    <source>
        <dbReference type="PROSITE" id="PS51721"/>
    </source>
</evidence>
<dbReference type="InterPro" id="IPR027417">
    <property type="entry name" value="P-loop_NTPase"/>
</dbReference>
<evidence type="ECO:0000256" key="1">
    <source>
        <dbReference type="ARBA" id="ARBA00022741"/>
    </source>
</evidence>
<dbReference type="Pfam" id="PF01926">
    <property type="entry name" value="MMR_HSR1"/>
    <property type="match status" value="1"/>
</dbReference>
<dbReference type="PANTHER" id="PTHR45782:SF1">
    <property type="entry name" value="DAR GTPASE 2, MITOCHONDRIAL"/>
    <property type="match status" value="1"/>
</dbReference>
<reference evidence="4" key="1">
    <citation type="submission" date="2023-03" db="UniProtKB">
        <authorList>
            <consortium name="EnsemblPlants"/>
        </authorList>
    </citation>
    <scope>IDENTIFICATION</scope>
</reference>
<dbReference type="GO" id="GO:0005525">
    <property type="term" value="F:GTP binding"/>
    <property type="evidence" value="ECO:0007669"/>
    <property type="project" value="UniProtKB-KW"/>
</dbReference>
<proteinExistence type="predicted"/>
<name>A0A9I9CZT4_CUCME</name>
<dbReference type="EnsemblPlants" id="MELO3C010805.2.1">
    <property type="protein sequence ID" value="MELO3C010805.2.1"/>
    <property type="gene ID" value="MELO3C010805.2"/>
</dbReference>
<dbReference type="Gene3D" id="3.40.50.300">
    <property type="entry name" value="P-loop containing nucleotide triphosphate hydrolases"/>
    <property type="match status" value="1"/>
</dbReference>
<sequence length="408" mass="45546">MAAATLMRKIGTAINELAAGNRISSGWYDAHMAAASRAVAERIPLVDFVLEVRDARIPMSSEYEMMKNHPPSSKRIIVLNKTDLADQLQTEVWTRYFEDHNCISYCVNSHNKENIREFLNFLQSRVRELKRSGHSSHATTMMLVGIPNVGKSALANSLHQIGRISAAEKGKLKHAVVSSQPGETKNISSLKLVVKLSYYLGFTDSAVKACFELQIASHPNVYVLDTPGIFPPKIDNIEVCSKLALTGAIRDILVGEHVIVQYLLTIVNSSVKYKKWANLSASSLECSTPSSLEKQKRRYPSDHTQTGHMVVTPVICLFYVLEVTDIIVNEVRRSLFETRSSFDGNLEDEKDMGSLIETQLHTLHKALHVPMDFCNSTTIKVASKLLNLYRTGRLGRYTLDSLPLVNTQ</sequence>
<dbReference type="SUPFAM" id="SSF52540">
    <property type="entry name" value="P-loop containing nucleoside triphosphate hydrolases"/>
    <property type="match status" value="1"/>
</dbReference>
<accession>A0A9I9CZT4</accession>
<dbReference type="Gramene" id="MELO3C010805.2.1">
    <property type="protein sequence ID" value="MELO3C010805.2.1"/>
    <property type="gene ID" value="MELO3C010805.2"/>
</dbReference>
<keyword evidence="2" id="KW-0342">GTP-binding</keyword>